<feature type="compositionally biased region" description="Basic and acidic residues" evidence="1">
    <location>
        <begin position="314"/>
        <end position="323"/>
    </location>
</feature>
<feature type="transmembrane region" description="Helical" evidence="2">
    <location>
        <begin position="279"/>
        <end position="299"/>
    </location>
</feature>
<dbReference type="CDD" id="cd00143">
    <property type="entry name" value="PP2Cc"/>
    <property type="match status" value="1"/>
</dbReference>
<name>A0A967BC76_9RHOB</name>
<organism evidence="4 5">
    <name type="scientific">Roseovarius gahaiensis</name>
    <dbReference type="NCBI Taxonomy" id="2716691"/>
    <lineage>
        <taxon>Bacteria</taxon>
        <taxon>Pseudomonadati</taxon>
        <taxon>Pseudomonadota</taxon>
        <taxon>Alphaproteobacteria</taxon>
        <taxon>Rhodobacterales</taxon>
        <taxon>Roseobacteraceae</taxon>
        <taxon>Roseovarius</taxon>
    </lineage>
</organism>
<keyword evidence="2" id="KW-1133">Transmembrane helix</keyword>
<dbReference type="RefSeq" id="WP_167192918.1">
    <property type="nucleotide sequence ID" value="NZ_JAAORB010000002.1"/>
</dbReference>
<evidence type="ECO:0000256" key="2">
    <source>
        <dbReference type="SAM" id="Phobius"/>
    </source>
</evidence>
<evidence type="ECO:0000259" key="3">
    <source>
        <dbReference type="PROSITE" id="PS51746"/>
    </source>
</evidence>
<gene>
    <name evidence="4" type="ORF">HAT86_02025</name>
</gene>
<sequence length="408" mass="43475">MSIVGGKQSLGQRETQEDAFRIILQSEQDPKADILLLLADGMGGHAGGEVASNLALESIEKHFVSVSQNPKPLKRLHEAVIAANDAIGQRVAQDPKLRGMGCTVLAVLKIGDRLLWASVGDSVLFLYRNNRLRRLNADHSLYGELLEMVRAGKITQAEADHHPKRNSLRSAVMGDKLALIDLSGLELQAGDAVLLASDGLETLEDDAIRQILERDQIGDVRGVCSDLLNAVDERAKPKQDNTTVVMYRHAHEGMSGLYRDSRWTLRDASSRFSGLRGMLAAGAVAIGVILLGLMIWVVGFSGKPEAVQTAPSDRSVDTVDRSEGAITDSDGAENDGDQLQEGQPVDPAQDDAIGETNPDPNSESQSFEDDTPPSDASPDPAGSSVGPEGADPVDDSLGDATRDSDSGS</sequence>
<evidence type="ECO:0000256" key="1">
    <source>
        <dbReference type="SAM" id="MobiDB-lite"/>
    </source>
</evidence>
<protein>
    <submittedName>
        <fullName evidence="4">SpoIIE family protein phosphatase</fullName>
    </submittedName>
</protein>
<feature type="region of interest" description="Disordered" evidence="1">
    <location>
        <begin position="305"/>
        <end position="408"/>
    </location>
</feature>
<keyword evidence="5" id="KW-1185">Reference proteome</keyword>
<keyword evidence="2" id="KW-0472">Membrane</keyword>
<accession>A0A967BC76</accession>
<dbReference type="Gene3D" id="3.60.40.10">
    <property type="entry name" value="PPM-type phosphatase domain"/>
    <property type="match status" value="1"/>
</dbReference>
<dbReference type="EMBL" id="JAAORB010000002">
    <property type="protein sequence ID" value="NHQ73241.1"/>
    <property type="molecule type" value="Genomic_DNA"/>
</dbReference>
<feature type="domain" description="PPM-type phosphatase" evidence="3">
    <location>
        <begin position="3"/>
        <end position="249"/>
    </location>
</feature>
<dbReference type="InterPro" id="IPR036457">
    <property type="entry name" value="PPM-type-like_dom_sf"/>
</dbReference>
<dbReference type="SUPFAM" id="SSF81606">
    <property type="entry name" value="PP2C-like"/>
    <property type="match status" value="1"/>
</dbReference>
<dbReference type="PROSITE" id="PS51746">
    <property type="entry name" value="PPM_2"/>
    <property type="match status" value="1"/>
</dbReference>
<evidence type="ECO:0000313" key="4">
    <source>
        <dbReference type="EMBL" id="NHQ73241.1"/>
    </source>
</evidence>
<reference evidence="4" key="1">
    <citation type="submission" date="2020-03" db="EMBL/GenBank/DDBJ databases">
        <title>Roseovarius gahaiensis sp. nov., isolated from Gahai Saline Lake, China.</title>
        <authorList>
            <person name="Sun X."/>
        </authorList>
    </citation>
    <scope>NUCLEOTIDE SEQUENCE</scope>
    <source>
        <strain evidence="4">GH877</strain>
    </source>
</reference>
<comment type="caution">
    <text evidence="4">The sequence shown here is derived from an EMBL/GenBank/DDBJ whole genome shotgun (WGS) entry which is preliminary data.</text>
</comment>
<dbReference type="InterPro" id="IPR001932">
    <property type="entry name" value="PPM-type_phosphatase-like_dom"/>
</dbReference>
<dbReference type="Proteomes" id="UP000639775">
    <property type="component" value="Unassembled WGS sequence"/>
</dbReference>
<dbReference type="Pfam" id="PF13672">
    <property type="entry name" value="PP2C_2"/>
    <property type="match status" value="1"/>
</dbReference>
<keyword evidence="2" id="KW-0812">Transmembrane</keyword>
<dbReference type="AlphaFoldDB" id="A0A967BC76"/>
<dbReference type="SMART" id="SM00332">
    <property type="entry name" value="PP2Cc"/>
    <property type="match status" value="1"/>
</dbReference>
<proteinExistence type="predicted"/>
<feature type="compositionally biased region" description="Low complexity" evidence="1">
    <location>
        <begin position="373"/>
        <end position="384"/>
    </location>
</feature>
<dbReference type="SMART" id="SM00331">
    <property type="entry name" value="PP2C_SIG"/>
    <property type="match status" value="1"/>
</dbReference>
<evidence type="ECO:0000313" key="5">
    <source>
        <dbReference type="Proteomes" id="UP000639775"/>
    </source>
</evidence>